<evidence type="ECO:0000313" key="3">
    <source>
        <dbReference type="EMBL" id="ORY75432.1"/>
    </source>
</evidence>
<feature type="coiled-coil region" evidence="1">
    <location>
        <begin position="159"/>
        <end position="201"/>
    </location>
</feature>
<name>A0A1Y2EV29_PROLT</name>
<dbReference type="RefSeq" id="XP_040722305.1">
    <property type="nucleotide sequence ID" value="XM_040871638.1"/>
</dbReference>
<dbReference type="AlphaFoldDB" id="A0A1Y2EV29"/>
<gene>
    <name evidence="3" type="ORF">BCR37DRAFT_395532</name>
</gene>
<accession>A0A1Y2EV29</accession>
<keyword evidence="4" id="KW-1185">Reference proteome</keyword>
<dbReference type="GeneID" id="63788237"/>
<feature type="coiled-coil region" evidence="1">
    <location>
        <begin position="233"/>
        <end position="331"/>
    </location>
</feature>
<evidence type="ECO:0000256" key="2">
    <source>
        <dbReference type="SAM" id="MobiDB-lite"/>
    </source>
</evidence>
<dbReference type="EMBL" id="MCFI01000026">
    <property type="protein sequence ID" value="ORY75432.1"/>
    <property type="molecule type" value="Genomic_DNA"/>
</dbReference>
<protein>
    <submittedName>
        <fullName evidence="3">Uncharacterized protein</fullName>
    </submittedName>
</protein>
<comment type="caution">
    <text evidence="3">The sequence shown here is derived from an EMBL/GenBank/DDBJ whole genome shotgun (WGS) entry which is preliminary data.</text>
</comment>
<proteinExistence type="predicted"/>
<dbReference type="Proteomes" id="UP000193685">
    <property type="component" value="Unassembled WGS sequence"/>
</dbReference>
<organism evidence="3 4">
    <name type="scientific">Protomyces lactucae-debilis</name>
    <dbReference type="NCBI Taxonomy" id="2754530"/>
    <lineage>
        <taxon>Eukaryota</taxon>
        <taxon>Fungi</taxon>
        <taxon>Dikarya</taxon>
        <taxon>Ascomycota</taxon>
        <taxon>Taphrinomycotina</taxon>
        <taxon>Taphrinomycetes</taxon>
        <taxon>Taphrinales</taxon>
        <taxon>Protomycetaceae</taxon>
        <taxon>Protomyces</taxon>
    </lineage>
</organism>
<evidence type="ECO:0000256" key="1">
    <source>
        <dbReference type="SAM" id="Coils"/>
    </source>
</evidence>
<feature type="region of interest" description="Disordered" evidence="2">
    <location>
        <begin position="54"/>
        <end position="75"/>
    </location>
</feature>
<evidence type="ECO:0000313" key="4">
    <source>
        <dbReference type="Proteomes" id="UP000193685"/>
    </source>
</evidence>
<reference evidence="3 4" key="1">
    <citation type="submission" date="2016-07" db="EMBL/GenBank/DDBJ databases">
        <title>Pervasive Adenine N6-methylation of Active Genes in Fungi.</title>
        <authorList>
            <consortium name="DOE Joint Genome Institute"/>
            <person name="Mondo S.J."/>
            <person name="Dannebaum R.O."/>
            <person name="Kuo R.C."/>
            <person name="Labutti K."/>
            <person name="Haridas S."/>
            <person name="Kuo A."/>
            <person name="Salamov A."/>
            <person name="Ahrendt S.R."/>
            <person name="Lipzen A."/>
            <person name="Sullivan W."/>
            <person name="Andreopoulos W.B."/>
            <person name="Clum A."/>
            <person name="Lindquist E."/>
            <person name="Daum C."/>
            <person name="Ramamoorthy G.K."/>
            <person name="Gryganskyi A."/>
            <person name="Culley D."/>
            <person name="Magnuson J.K."/>
            <person name="James T.Y."/>
            <person name="O'Malley M.A."/>
            <person name="Stajich J.E."/>
            <person name="Spatafora J.W."/>
            <person name="Visel A."/>
            <person name="Grigoriev I.V."/>
        </authorList>
    </citation>
    <scope>NUCLEOTIDE SEQUENCE [LARGE SCALE GENOMIC DNA]</scope>
    <source>
        <strain evidence="3 4">12-1054</strain>
    </source>
</reference>
<dbReference type="OrthoDB" id="5395440at2759"/>
<sequence length="424" mass="47459">MATLGTPAFLIRDLDRHPHLPDSPMQRDVVLKPTARVQPDMDPTLHELARLQHRPTLQQPPTPAPTPEQHRKAVSGLHAHVTHGMSRSGSDLSSYTSTSLGSMTGSPPAGTTTLFKSSSFTLPALFKWRKALSQTEETPVTTPTTEAAFHYFAAGESHLDDLQRGLATEQQTLAQSTEQQLQEERRRRHLAEDRLAAVEEEVTRLCTVMLPSDCGETGEAYFSSILESVRLAIDAYEERTLQLAEQVEEKTAALALEQRRRLDVELENTALREQLREATAALESDVLKQENAALRTQLAAQIPAEDLLQRVRDTEAQRDALRQVSRSLRQRLTHETRKYEEKLMQLHAGTRVHGRQLSSASLRSLPLPLTAFSASGRSTPSTPGLPDEDATGCLPLELETKSVLWHAQAQTRRNRQPWEFKQYK</sequence>
<keyword evidence="1" id="KW-0175">Coiled coil</keyword>